<dbReference type="SUPFAM" id="SSF55729">
    <property type="entry name" value="Acyl-CoA N-acyltransferases (Nat)"/>
    <property type="match status" value="1"/>
</dbReference>
<protein>
    <submittedName>
        <fullName evidence="2">N-acetyltransferase</fullName>
    </submittedName>
</protein>
<dbReference type="PANTHER" id="PTHR43415">
    <property type="entry name" value="SPERMIDINE N(1)-ACETYLTRANSFERASE"/>
    <property type="match status" value="1"/>
</dbReference>
<dbReference type="RefSeq" id="WP_118309977.1">
    <property type="nucleotide sequence ID" value="NZ_QRHW01000022.1"/>
</dbReference>
<evidence type="ECO:0000313" key="2">
    <source>
        <dbReference type="EMBL" id="RHG06086.1"/>
    </source>
</evidence>
<gene>
    <name evidence="2" type="ORF">DW641_11590</name>
</gene>
<dbReference type="PROSITE" id="PS51186">
    <property type="entry name" value="GNAT"/>
    <property type="match status" value="1"/>
</dbReference>
<dbReference type="PANTHER" id="PTHR43415:SF3">
    <property type="entry name" value="GNAT-FAMILY ACETYLTRANSFERASE"/>
    <property type="match status" value="1"/>
</dbReference>
<dbReference type="Proteomes" id="UP000284112">
    <property type="component" value="Unassembled WGS sequence"/>
</dbReference>
<dbReference type="EMBL" id="QRHW01000022">
    <property type="protein sequence ID" value="RHG06086.1"/>
    <property type="molecule type" value="Genomic_DNA"/>
</dbReference>
<dbReference type="Pfam" id="PF13302">
    <property type="entry name" value="Acetyltransf_3"/>
    <property type="match status" value="1"/>
</dbReference>
<evidence type="ECO:0000313" key="3">
    <source>
        <dbReference type="Proteomes" id="UP000284112"/>
    </source>
</evidence>
<evidence type="ECO:0000259" key="1">
    <source>
        <dbReference type="PROSITE" id="PS51186"/>
    </source>
</evidence>
<name>A0A414RZX9_9FIRM</name>
<proteinExistence type="predicted"/>
<reference evidence="2 3" key="1">
    <citation type="submission" date="2018-08" db="EMBL/GenBank/DDBJ databases">
        <title>A genome reference for cultivated species of the human gut microbiota.</title>
        <authorList>
            <person name="Zou Y."/>
            <person name="Xue W."/>
            <person name="Luo G."/>
        </authorList>
    </citation>
    <scope>NUCLEOTIDE SEQUENCE [LARGE SCALE GENOMIC DNA]</scope>
    <source>
        <strain evidence="2 3">AM23-13</strain>
    </source>
</reference>
<dbReference type="InterPro" id="IPR016181">
    <property type="entry name" value="Acyl_CoA_acyltransferase"/>
</dbReference>
<sequence length="171" mass="20050">MKISIRKFESKDIPKKVEWINNSENNKYLHYDIPLKIEKTEKWFEKNKDRTDRFDAVIEADGVPCGTIGLLSIDQKNKKAEYYIAMGEISLKGKGVSTNASKLLLEYAFNVLKLNRVYLFTEKENLIAQKLFEKVGFIREGLIREDIISRGKYVDRYIYGICKKDFLSEEY</sequence>
<dbReference type="InterPro" id="IPR000182">
    <property type="entry name" value="GNAT_dom"/>
</dbReference>
<comment type="caution">
    <text evidence="2">The sequence shown here is derived from an EMBL/GenBank/DDBJ whole genome shotgun (WGS) entry which is preliminary data.</text>
</comment>
<dbReference type="GO" id="GO:0016747">
    <property type="term" value="F:acyltransferase activity, transferring groups other than amino-acyl groups"/>
    <property type="evidence" value="ECO:0007669"/>
    <property type="project" value="InterPro"/>
</dbReference>
<dbReference type="AlphaFoldDB" id="A0A414RZX9"/>
<keyword evidence="2" id="KW-0808">Transferase</keyword>
<organism evidence="2 3">
    <name type="scientific">Dorea longicatena</name>
    <dbReference type="NCBI Taxonomy" id="88431"/>
    <lineage>
        <taxon>Bacteria</taxon>
        <taxon>Bacillati</taxon>
        <taxon>Bacillota</taxon>
        <taxon>Clostridia</taxon>
        <taxon>Lachnospirales</taxon>
        <taxon>Lachnospiraceae</taxon>
        <taxon>Dorea</taxon>
    </lineage>
</organism>
<feature type="domain" description="N-acetyltransferase" evidence="1">
    <location>
        <begin position="3"/>
        <end position="155"/>
    </location>
</feature>
<dbReference type="Gene3D" id="3.40.630.30">
    <property type="match status" value="1"/>
</dbReference>
<accession>A0A414RZX9</accession>